<evidence type="ECO:0000313" key="3">
    <source>
        <dbReference type="Proteomes" id="UP000248555"/>
    </source>
</evidence>
<gene>
    <name evidence="2" type="ORF">B0I26_11321</name>
</gene>
<evidence type="ECO:0000313" key="2">
    <source>
        <dbReference type="EMBL" id="RAK17157.1"/>
    </source>
</evidence>
<dbReference type="Proteomes" id="UP000248555">
    <property type="component" value="Unassembled WGS sequence"/>
</dbReference>
<organism evidence="2 3">
    <name type="scientific">Paranoxybacillus vitaminiphilus</name>
    <dbReference type="NCBI Taxonomy" id="581036"/>
    <lineage>
        <taxon>Bacteria</taxon>
        <taxon>Bacillati</taxon>
        <taxon>Bacillota</taxon>
        <taxon>Bacilli</taxon>
        <taxon>Bacillales</taxon>
        <taxon>Anoxybacillaceae</taxon>
        <taxon>Paranoxybacillus</taxon>
    </lineage>
</organism>
<dbReference type="EMBL" id="QLMH01000013">
    <property type="protein sequence ID" value="RAK17157.1"/>
    <property type="molecule type" value="Genomic_DNA"/>
</dbReference>
<dbReference type="RefSeq" id="WP_111645928.1">
    <property type="nucleotide sequence ID" value="NZ_QLMH01000013.1"/>
</dbReference>
<dbReference type="AlphaFoldDB" id="A0A327Y9I6"/>
<accession>A0A327Y9I6</accession>
<keyword evidence="1" id="KW-0812">Transmembrane</keyword>
<dbReference type="OrthoDB" id="2991597at2"/>
<keyword evidence="1" id="KW-0472">Membrane</keyword>
<feature type="transmembrane region" description="Helical" evidence="1">
    <location>
        <begin position="63"/>
        <end position="91"/>
    </location>
</feature>
<proteinExistence type="predicted"/>
<name>A0A327Y9I6_9BACL</name>
<sequence>MSAYYYGLCCKNIGRAVAIKTIDGGIHRGLITRVTPTKVYLRPLGRNRNLGGFGLGYYGGYGWGWGGFGLGFGLGIAFGAIATLAFLPFFFW</sequence>
<keyword evidence="1" id="KW-1133">Transmembrane helix</keyword>
<reference evidence="2 3" key="1">
    <citation type="submission" date="2018-06" db="EMBL/GenBank/DDBJ databases">
        <title>Genomic Encyclopedia of Type Strains, Phase III (KMG-III): the genomes of soil and plant-associated and newly described type strains.</title>
        <authorList>
            <person name="Whitman W."/>
        </authorList>
    </citation>
    <scope>NUCLEOTIDE SEQUENCE [LARGE SCALE GENOMIC DNA]</scope>
    <source>
        <strain evidence="2 3">CGMCC 1.8979</strain>
    </source>
</reference>
<keyword evidence="3" id="KW-1185">Reference proteome</keyword>
<protein>
    <submittedName>
        <fullName evidence="2">Uncharacterized protein</fullName>
    </submittedName>
</protein>
<comment type="caution">
    <text evidence="2">The sequence shown here is derived from an EMBL/GenBank/DDBJ whole genome shotgun (WGS) entry which is preliminary data.</text>
</comment>
<evidence type="ECO:0000256" key="1">
    <source>
        <dbReference type="SAM" id="Phobius"/>
    </source>
</evidence>